<proteinExistence type="predicted"/>
<dbReference type="EMBL" id="BARS01031923">
    <property type="protein sequence ID" value="GAG23639.1"/>
    <property type="molecule type" value="Genomic_DNA"/>
</dbReference>
<gene>
    <name evidence="1" type="ORF">S01H1_49609</name>
</gene>
<sequence>MPVLLLQTGPVVCRTPSVVAVSRDHHVLRTFRKAVLREARKSVAELAAMGETTQAALAEAELERLTKALNLLIPETNSQLRGA</sequence>
<protein>
    <submittedName>
        <fullName evidence="1">Uncharacterized protein</fullName>
    </submittedName>
</protein>
<name>X0VYU0_9ZZZZ</name>
<dbReference type="AlphaFoldDB" id="X0VYU0"/>
<reference evidence="1" key="1">
    <citation type="journal article" date="2014" name="Front. Microbiol.">
        <title>High frequency of phylogenetically diverse reductive dehalogenase-homologous genes in deep subseafloor sedimentary metagenomes.</title>
        <authorList>
            <person name="Kawai M."/>
            <person name="Futagami T."/>
            <person name="Toyoda A."/>
            <person name="Takaki Y."/>
            <person name="Nishi S."/>
            <person name="Hori S."/>
            <person name="Arai W."/>
            <person name="Tsubouchi T."/>
            <person name="Morono Y."/>
            <person name="Uchiyama I."/>
            <person name="Ito T."/>
            <person name="Fujiyama A."/>
            <person name="Inagaki F."/>
            <person name="Takami H."/>
        </authorList>
    </citation>
    <scope>NUCLEOTIDE SEQUENCE</scope>
    <source>
        <strain evidence="1">Expedition CK06-06</strain>
    </source>
</reference>
<comment type="caution">
    <text evidence="1">The sequence shown here is derived from an EMBL/GenBank/DDBJ whole genome shotgun (WGS) entry which is preliminary data.</text>
</comment>
<organism evidence="1">
    <name type="scientific">marine sediment metagenome</name>
    <dbReference type="NCBI Taxonomy" id="412755"/>
    <lineage>
        <taxon>unclassified sequences</taxon>
        <taxon>metagenomes</taxon>
        <taxon>ecological metagenomes</taxon>
    </lineage>
</organism>
<accession>X0VYU0</accession>
<evidence type="ECO:0000313" key="1">
    <source>
        <dbReference type="EMBL" id="GAG23639.1"/>
    </source>
</evidence>